<dbReference type="InterPro" id="IPR038408">
    <property type="entry name" value="GNK2_sf"/>
</dbReference>
<dbReference type="InterPro" id="IPR000719">
    <property type="entry name" value="Prot_kinase_dom"/>
</dbReference>
<keyword evidence="9" id="KW-0067">ATP-binding</keyword>
<dbReference type="CDD" id="cd23509">
    <property type="entry name" value="Gnk2-like"/>
    <property type="match status" value="1"/>
</dbReference>
<name>A0AAQ3T5L2_PASNO</name>
<keyword evidence="10 14" id="KW-1133">Transmembrane helix</keyword>
<evidence type="ECO:0000313" key="18">
    <source>
        <dbReference type="Proteomes" id="UP001341281"/>
    </source>
</evidence>
<dbReference type="Pfam" id="PF01657">
    <property type="entry name" value="Stress-antifung"/>
    <property type="match status" value="2"/>
</dbReference>
<keyword evidence="4 14" id="KW-0812">Transmembrane</keyword>
<feature type="domain" description="Gnk2-homologous" evidence="16">
    <location>
        <begin position="157"/>
        <end position="267"/>
    </location>
</feature>
<dbReference type="PROSITE" id="PS50011">
    <property type="entry name" value="PROTEIN_KINASE_DOM"/>
    <property type="match status" value="1"/>
</dbReference>
<protein>
    <submittedName>
        <fullName evidence="17">Uncharacterized protein</fullName>
    </submittedName>
</protein>
<dbReference type="InterPro" id="IPR008271">
    <property type="entry name" value="Ser/Thr_kinase_AS"/>
</dbReference>
<dbReference type="EMBL" id="CP144747">
    <property type="protein sequence ID" value="WVZ67008.1"/>
    <property type="molecule type" value="Genomic_DNA"/>
</dbReference>
<dbReference type="GO" id="GO:0005886">
    <property type="term" value="C:plasma membrane"/>
    <property type="evidence" value="ECO:0007669"/>
    <property type="project" value="TreeGrafter"/>
</dbReference>
<keyword evidence="2" id="KW-0723">Serine/threonine-protein kinase</keyword>
<keyword evidence="6" id="KW-0677">Repeat</keyword>
<accession>A0AAQ3T5L2</accession>
<keyword evidence="5" id="KW-0732">Signal</keyword>
<evidence type="ECO:0000256" key="6">
    <source>
        <dbReference type="ARBA" id="ARBA00022737"/>
    </source>
</evidence>
<dbReference type="PROSITE" id="PS00108">
    <property type="entry name" value="PROTEIN_KINASE_ST"/>
    <property type="match status" value="1"/>
</dbReference>
<feature type="transmembrane region" description="Helical" evidence="14">
    <location>
        <begin position="286"/>
        <end position="306"/>
    </location>
</feature>
<dbReference type="GO" id="GO:0006950">
    <property type="term" value="P:response to stress"/>
    <property type="evidence" value="ECO:0007669"/>
    <property type="project" value="UniProtKB-ARBA"/>
</dbReference>
<evidence type="ECO:0000256" key="2">
    <source>
        <dbReference type="ARBA" id="ARBA00022527"/>
    </source>
</evidence>
<dbReference type="InterPro" id="IPR011009">
    <property type="entry name" value="Kinase-like_dom_sf"/>
</dbReference>
<keyword evidence="7" id="KW-0547">Nucleotide-binding</keyword>
<keyword evidence="12" id="KW-0675">Receptor</keyword>
<keyword evidence="11 14" id="KW-0472">Membrane</keyword>
<evidence type="ECO:0000256" key="10">
    <source>
        <dbReference type="ARBA" id="ARBA00022989"/>
    </source>
</evidence>
<feature type="domain" description="Gnk2-homologous" evidence="16">
    <location>
        <begin position="41"/>
        <end position="150"/>
    </location>
</feature>
<keyword evidence="8" id="KW-0418">Kinase</keyword>
<evidence type="ECO:0000256" key="12">
    <source>
        <dbReference type="ARBA" id="ARBA00023170"/>
    </source>
</evidence>
<evidence type="ECO:0000256" key="11">
    <source>
        <dbReference type="ARBA" id="ARBA00023136"/>
    </source>
</evidence>
<dbReference type="GO" id="GO:0005524">
    <property type="term" value="F:ATP binding"/>
    <property type="evidence" value="ECO:0007669"/>
    <property type="project" value="UniProtKB-KW"/>
</dbReference>
<reference evidence="17 18" key="1">
    <citation type="submission" date="2024-02" db="EMBL/GenBank/DDBJ databases">
        <title>High-quality chromosome-scale genome assembly of Pensacola bahiagrass (Paspalum notatum Flugge var. saurae).</title>
        <authorList>
            <person name="Vega J.M."/>
            <person name="Podio M."/>
            <person name="Orjuela J."/>
            <person name="Siena L.A."/>
            <person name="Pessino S.C."/>
            <person name="Combes M.C."/>
            <person name="Mariac C."/>
            <person name="Albertini E."/>
            <person name="Pupilli F."/>
            <person name="Ortiz J.P.A."/>
            <person name="Leblanc O."/>
        </authorList>
    </citation>
    <scope>NUCLEOTIDE SEQUENCE [LARGE SCALE GENOMIC DNA]</scope>
    <source>
        <strain evidence="17">R1</strain>
        <tissue evidence="17">Leaf</tissue>
    </source>
</reference>
<dbReference type="Pfam" id="PF00069">
    <property type="entry name" value="Pkinase"/>
    <property type="match status" value="1"/>
</dbReference>
<gene>
    <name evidence="17" type="ORF">U9M48_016154</name>
</gene>
<comment type="subcellular location">
    <subcellularLocation>
        <location evidence="1">Membrane</location>
        <topology evidence="1">Single-pass membrane protein</topology>
    </subcellularLocation>
</comment>
<evidence type="ECO:0000256" key="4">
    <source>
        <dbReference type="ARBA" id="ARBA00022692"/>
    </source>
</evidence>
<feature type="domain" description="Protein kinase" evidence="15">
    <location>
        <begin position="361"/>
        <end position="644"/>
    </location>
</feature>
<dbReference type="Gene3D" id="1.10.510.10">
    <property type="entry name" value="Transferase(Phosphotransferase) domain 1"/>
    <property type="match status" value="1"/>
</dbReference>
<evidence type="ECO:0000313" key="17">
    <source>
        <dbReference type="EMBL" id="WVZ67008.1"/>
    </source>
</evidence>
<evidence type="ECO:0000256" key="7">
    <source>
        <dbReference type="ARBA" id="ARBA00022741"/>
    </source>
</evidence>
<dbReference type="PROSITE" id="PS51318">
    <property type="entry name" value="TAT"/>
    <property type="match status" value="1"/>
</dbReference>
<organism evidence="17 18">
    <name type="scientific">Paspalum notatum var. saurae</name>
    <dbReference type="NCBI Taxonomy" id="547442"/>
    <lineage>
        <taxon>Eukaryota</taxon>
        <taxon>Viridiplantae</taxon>
        <taxon>Streptophyta</taxon>
        <taxon>Embryophyta</taxon>
        <taxon>Tracheophyta</taxon>
        <taxon>Spermatophyta</taxon>
        <taxon>Magnoliopsida</taxon>
        <taxon>Liliopsida</taxon>
        <taxon>Poales</taxon>
        <taxon>Poaceae</taxon>
        <taxon>PACMAD clade</taxon>
        <taxon>Panicoideae</taxon>
        <taxon>Andropogonodae</taxon>
        <taxon>Paspaleae</taxon>
        <taxon>Paspalinae</taxon>
        <taxon>Paspalum</taxon>
    </lineage>
</organism>
<dbReference type="PANTHER" id="PTHR27002:SF884">
    <property type="entry name" value="PROTEIN KINASE DOMAIN-CONTAINING PROTEIN"/>
    <property type="match status" value="1"/>
</dbReference>
<dbReference type="PANTHER" id="PTHR27002">
    <property type="entry name" value="RECEPTOR-LIKE SERINE/THREONINE-PROTEIN KINASE SD1-8"/>
    <property type="match status" value="1"/>
</dbReference>
<keyword evidence="13" id="KW-0325">Glycoprotein</keyword>
<dbReference type="CDD" id="cd14066">
    <property type="entry name" value="STKc_IRAK"/>
    <property type="match status" value="1"/>
</dbReference>
<evidence type="ECO:0000256" key="8">
    <source>
        <dbReference type="ARBA" id="ARBA00022777"/>
    </source>
</evidence>
<evidence type="ECO:0000259" key="15">
    <source>
        <dbReference type="PROSITE" id="PS50011"/>
    </source>
</evidence>
<sequence>MSAPGAVVRRPLLAAALLVGAFAAAALFLPLPAAAEDTILSHKCGAPAAAGNASNSAAYRSNLNALAAALVAGAAANGSAVGAAGAAPDAAYGLALCRGDFTGGVCARGLRDALRSAVNDSENAFGCGPEVRDITLFYDRYQLRLSGADFLSGDGGTVPDWAGNNTNFVTPDDAARRFDGLVAELVTTIAAVAAGKPDRYATGRSRFGEQGLTLYGLVQCTVDMTTERCRRCLDGLIAEFPAMFPSGQHGGRILVPRCTVRYETDDTFFNTTNLSVDLHRPKRNKAWIWATIAVVSVLLLAASILVHRLIRIRRKRELARSELRRLSIAVKNVINLWRLEEGNSGFSLYDFSQMKGATNGFSIENKLGQGGFGPVYKGVLPDGLEIAAKRLGPCSLQGLLEFKNEIQLIAKLQHRNLVKLLGCCIEGEHEKILVYEYMPNKSLDLIIFDNKKGASQDWAKRQNIIDGISHGLLYLHIHSRLCVVHRDLKASNILLDAEMNPKISDFGMARIFSSSVAESNTTRIVGTHGYIAPEYASDGVCSVKSDVFSFGVLLLEIISGTMTTGSYTYGGKLYKLIAYAWLLWKAGQWPELVDRSLGLGSGEYHYTVERYVHVALLCVQESADDRPAMDEVVKMLSGGEGEVLPEPKQPAYFNVRPVGTEMSASCDMTITITLSR</sequence>
<dbReference type="InterPro" id="IPR006311">
    <property type="entry name" value="TAT_signal"/>
</dbReference>
<keyword evidence="3" id="KW-0808">Transferase</keyword>
<dbReference type="InterPro" id="IPR002902">
    <property type="entry name" value="GNK2"/>
</dbReference>
<dbReference type="Gene3D" id="3.30.430.20">
    <property type="entry name" value="Gnk2 domain, C-X8-C-X2-C motif"/>
    <property type="match status" value="2"/>
</dbReference>
<dbReference type="Proteomes" id="UP001341281">
    <property type="component" value="Chromosome 03"/>
</dbReference>
<evidence type="ECO:0000256" key="3">
    <source>
        <dbReference type="ARBA" id="ARBA00022679"/>
    </source>
</evidence>
<keyword evidence="18" id="KW-1185">Reference proteome</keyword>
<dbReference type="SMART" id="SM00220">
    <property type="entry name" value="S_TKc"/>
    <property type="match status" value="1"/>
</dbReference>
<evidence type="ECO:0000256" key="1">
    <source>
        <dbReference type="ARBA" id="ARBA00004167"/>
    </source>
</evidence>
<evidence type="ECO:0000256" key="14">
    <source>
        <dbReference type="SAM" id="Phobius"/>
    </source>
</evidence>
<dbReference type="GO" id="GO:0004674">
    <property type="term" value="F:protein serine/threonine kinase activity"/>
    <property type="evidence" value="ECO:0007669"/>
    <property type="project" value="UniProtKB-KW"/>
</dbReference>
<dbReference type="SUPFAM" id="SSF56112">
    <property type="entry name" value="Protein kinase-like (PK-like)"/>
    <property type="match status" value="1"/>
</dbReference>
<proteinExistence type="predicted"/>
<evidence type="ECO:0000256" key="13">
    <source>
        <dbReference type="ARBA" id="ARBA00023180"/>
    </source>
</evidence>
<dbReference type="Gene3D" id="3.30.200.20">
    <property type="entry name" value="Phosphorylase Kinase, domain 1"/>
    <property type="match status" value="1"/>
</dbReference>
<dbReference type="FunFam" id="3.30.200.20:FF:000727">
    <property type="entry name" value="Cysteine-rich RLK (RECEPTOR-like protein kinase) 23"/>
    <property type="match status" value="1"/>
</dbReference>
<evidence type="ECO:0000256" key="5">
    <source>
        <dbReference type="ARBA" id="ARBA00022729"/>
    </source>
</evidence>
<dbReference type="FunFam" id="1.10.510.10:FF:000129">
    <property type="entry name" value="cysteine-rich receptor-like protein kinase 10"/>
    <property type="match status" value="1"/>
</dbReference>
<evidence type="ECO:0000256" key="9">
    <source>
        <dbReference type="ARBA" id="ARBA00022840"/>
    </source>
</evidence>
<dbReference type="PROSITE" id="PS51473">
    <property type="entry name" value="GNK2"/>
    <property type="match status" value="2"/>
</dbReference>
<evidence type="ECO:0000259" key="16">
    <source>
        <dbReference type="PROSITE" id="PS51473"/>
    </source>
</evidence>
<dbReference type="AlphaFoldDB" id="A0AAQ3T5L2"/>